<dbReference type="AlphaFoldDB" id="A0A0E9SJK8"/>
<organism evidence="1">
    <name type="scientific">Anguilla anguilla</name>
    <name type="common">European freshwater eel</name>
    <name type="synonym">Muraena anguilla</name>
    <dbReference type="NCBI Taxonomy" id="7936"/>
    <lineage>
        <taxon>Eukaryota</taxon>
        <taxon>Metazoa</taxon>
        <taxon>Chordata</taxon>
        <taxon>Craniata</taxon>
        <taxon>Vertebrata</taxon>
        <taxon>Euteleostomi</taxon>
        <taxon>Actinopterygii</taxon>
        <taxon>Neopterygii</taxon>
        <taxon>Teleostei</taxon>
        <taxon>Anguilliformes</taxon>
        <taxon>Anguillidae</taxon>
        <taxon>Anguilla</taxon>
    </lineage>
</organism>
<proteinExistence type="predicted"/>
<evidence type="ECO:0000313" key="1">
    <source>
        <dbReference type="EMBL" id="JAH41574.1"/>
    </source>
</evidence>
<accession>A0A0E9SJK8</accession>
<protein>
    <submittedName>
        <fullName evidence="1">Uncharacterized protein</fullName>
    </submittedName>
</protein>
<dbReference type="EMBL" id="GBXM01067003">
    <property type="protein sequence ID" value="JAH41574.1"/>
    <property type="molecule type" value="Transcribed_RNA"/>
</dbReference>
<reference evidence="1" key="2">
    <citation type="journal article" date="2015" name="Fish Shellfish Immunol.">
        <title>Early steps in the European eel (Anguilla anguilla)-Vibrio vulnificus interaction in the gills: Role of the RtxA13 toxin.</title>
        <authorList>
            <person name="Callol A."/>
            <person name="Pajuelo D."/>
            <person name="Ebbesson L."/>
            <person name="Teles M."/>
            <person name="MacKenzie S."/>
            <person name="Amaro C."/>
        </authorList>
    </citation>
    <scope>NUCLEOTIDE SEQUENCE</scope>
</reference>
<name>A0A0E9SJK8_ANGAN</name>
<reference evidence="1" key="1">
    <citation type="submission" date="2014-11" db="EMBL/GenBank/DDBJ databases">
        <authorList>
            <person name="Amaro Gonzalez C."/>
        </authorList>
    </citation>
    <scope>NUCLEOTIDE SEQUENCE</scope>
</reference>
<sequence length="54" mass="6318">MTEQAESELLLLRLPAKERDTPQHGWPITAQDMTGREQKHRCTCTWRTLCLSLH</sequence>